<evidence type="ECO:0000256" key="1">
    <source>
        <dbReference type="ARBA" id="ARBA00008857"/>
    </source>
</evidence>
<dbReference type="PANTHER" id="PTHR30349">
    <property type="entry name" value="PHAGE INTEGRASE-RELATED"/>
    <property type="match status" value="1"/>
</dbReference>
<dbReference type="SUPFAM" id="SSF56349">
    <property type="entry name" value="DNA breaking-rejoining enzymes"/>
    <property type="match status" value="1"/>
</dbReference>
<dbReference type="STRING" id="1635173.WH52_01310"/>
<evidence type="ECO:0000256" key="2">
    <source>
        <dbReference type="ARBA" id="ARBA00022558"/>
    </source>
</evidence>
<gene>
    <name evidence="7" type="ORF">WH52_01310</name>
</gene>
<dbReference type="InterPro" id="IPR013762">
    <property type="entry name" value="Integrase-like_cat_sf"/>
</dbReference>
<dbReference type="Gene3D" id="1.10.443.10">
    <property type="entry name" value="Intergrase catalytic core"/>
    <property type="match status" value="1"/>
</dbReference>
<dbReference type="InParanoid" id="A0A1Y2PGL3"/>
<dbReference type="Pfam" id="PF00589">
    <property type="entry name" value="Phage_integrase"/>
    <property type="match status" value="1"/>
</dbReference>
<sequence length="188" mass="22205">MNLDNLPVNHHEKGRLFLSNDEIETLLKASKKSRYPTRNHLMLLMMYRHGLRVSELINLRIKDVNLNRNRIWIKRLKNGLSVEHPIQGDEQRAIKRYLRKRKDALPYLFVSERKEQLTRKTLNYIIKVASNKAGLVGVHPHTLRHSCGYYLANKGYDLRLIQDYLGHRDPKHTVLYTQIAGVRFEGLW</sequence>
<dbReference type="GO" id="GO:0015074">
    <property type="term" value="P:DNA integration"/>
    <property type="evidence" value="ECO:0007669"/>
    <property type="project" value="InterPro"/>
</dbReference>
<dbReference type="PANTHER" id="PTHR30349:SF62">
    <property type="entry name" value="TYPE 1 FIMBRIAE REGULATORY PROTEIN FIMB-RELATED"/>
    <property type="match status" value="1"/>
</dbReference>
<dbReference type="PROSITE" id="PS51898">
    <property type="entry name" value="TYR_RECOMBINASE"/>
    <property type="match status" value="1"/>
</dbReference>
<evidence type="ECO:0000256" key="3">
    <source>
        <dbReference type="ARBA" id="ARBA00023015"/>
    </source>
</evidence>
<accession>A0A1Y2PGL3</accession>
<dbReference type="InterPro" id="IPR050090">
    <property type="entry name" value="Tyrosine_recombinase_XerCD"/>
</dbReference>
<dbReference type="InterPro" id="IPR002104">
    <property type="entry name" value="Integrase_catalytic"/>
</dbReference>
<keyword evidence="8" id="KW-1185">Reference proteome</keyword>
<dbReference type="EMBL" id="LAPZ01000001">
    <property type="protein sequence ID" value="OSY89585.1"/>
    <property type="molecule type" value="Genomic_DNA"/>
</dbReference>
<keyword evidence="4" id="KW-0804">Transcription</keyword>
<dbReference type="InterPro" id="IPR011010">
    <property type="entry name" value="DNA_brk_join_enz"/>
</dbReference>
<evidence type="ECO:0000256" key="5">
    <source>
        <dbReference type="ARBA" id="ARBA00023172"/>
    </source>
</evidence>
<dbReference type="GO" id="GO:0003677">
    <property type="term" value="F:DNA binding"/>
    <property type="evidence" value="ECO:0007669"/>
    <property type="project" value="InterPro"/>
</dbReference>
<proteinExistence type="inferred from homology"/>
<keyword evidence="5" id="KW-0233">DNA recombination</keyword>
<feature type="domain" description="Tyr recombinase" evidence="6">
    <location>
        <begin position="13"/>
        <end position="188"/>
    </location>
</feature>
<organism evidence="7 8">
    <name type="scientific">Tenacibaculum holothuriorum</name>
    <dbReference type="NCBI Taxonomy" id="1635173"/>
    <lineage>
        <taxon>Bacteria</taxon>
        <taxon>Pseudomonadati</taxon>
        <taxon>Bacteroidota</taxon>
        <taxon>Flavobacteriia</taxon>
        <taxon>Flavobacteriales</taxon>
        <taxon>Flavobacteriaceae</taxon>
        <taxon>Tenacibaculum</taxon>
    </lineage>
</organism>
<evidence type="ECO:0000259" key="6">
    <source>
        <dbReference type="PROSITE" id="PS51898"/>
    </source>
</evidence>
<evidence type="ECO:0000313" key="7">
    <source>
        <dbReference type="EMBL" id="OSY89585.1"/>
    </source>
</evidence>
<keyword evidence="3" id="KW-0805">Transcription regulation</keyword>
<dbReference type="AlphaFoldDB" id="A0A1Y2PGL3"/>
<comment type="caution">
    <text evidence="7">The sequence shown here is derived from an EMBL/GenBank/DDBJ whole genome shotgun (WGS) entry which is preliminary data.</text>
</comment>
<comment type="similarity">
    <text evidence="1">Belongs to the 'phage' integrase family.</text>
</comment>
<dbReference type="GO" id="GO:0006310">
    <property type="term" value="P:DNA recombination"/>
    <property type="evidence" value="ECO:0007669"/>
    <property type="project" value="UniProtKB-KW"/>
</dbReference>
<evidence type="ECO:0000256" key="4">
    <source>
        <dbReference type="ARBA" id="ARBA00023163"/>
    </source>
</evidence>
<keyword evidence="2" id="KW-1029">Fimbrium biogenesis</keyword>
<protein>
    <recommendedName>
        <fullName evidence="6">Tyr recombinase domain-containing protein</fullName>
    </recommendedName>
</protein>
<dbReference type="Proteomes" id="UP000194221">
    <property type="component" value="Unassembled WGS sequence"/>
</dbReference>
<reference evidence="7 8" key="1">
    <citation type="submission" date="2015-03" db="EMBL/GenBank/DDBJ databases">
        <title>Genome sequence of Tenacibaculum sp. S2-2, isolated from intestinal microbiota of sea cucumber, Apostichopus japonicas.</title>
        <authorList>
            <person name="Shao Z."/>
            <person name="Wang L."/>
            <person name="Li X."/>
        </authorList>
    </citation>
    <scope>NUCLEOTIDE SEQUENCE [LARGE SCALE GENOMIC DNA]</scope>
    <source>
        <strain evidence="7 8">S2-2</strain>
    </source>
</reference>
<name>A0A1Y2PGL3_9FLAO</name>
<evidence type="ECO:0000313" key="8">
    <source>
        <dbReference type="Proteomes" id="UP000194221"/>
    </source>
</evidence>